<dbReference type="Pfam" id="PF09250">
    <property type="entry name" value="Prim-Pol"/>
    <property type="match status" value="1"/>
</dbReference>
<comment type="caution">
    <text evidence="3">The sequence shown here is derived from an EMBL/GenBank/DDBJ whole genome shotgun (WGS) entry which is preliminary data.</text>
</comment>
<dbReference type="EMBL" id="BOMV01000098">
    <property type="protein sequence ID" value="GIF01085.1"/>
    <property type="molecule type" value="Genomic_DNA"/>
</dbReference>
<evidence type="ECO:0000313" key="3">
    <source>
        <dbReference type="EMBL" id="GIF01085.1"/>
    </source>
</evidence>
<dbReference type="SMART" id="SM00942">
    <property type="entry name" value="PriCT_1"/>
    <property type="match status" value="1"/>
</dbReference>
<evidence type="ECO:0000259" key="2">
    <source>
        <dbReference type="SMART" id="SM00943"/>
    </source>
</evidence>
<dbReference type="InterPro" id="IPR015330">
    <property type="entry name" value="DNA_primase/pol_bifunc_N"/>
</dbReference>
<sequence length="318" mass="33651">MMPPPAGPPPRPHAMRPSTRAGLLAAALRYAAAGIPVMPLHTPAAVGCSCREAAGCASAGKHPRLRHGLRDATLRPQLIRAWWRHWPTANIGLATGTVLDVCDIDTNTALAAILDLLKVIRPTGPLVRTGAGWHLWFAASGLPSRVGLLPGVDWRGRGGLIAAPPSVHASGATYRFQQPWQPAAALPSCPAELRRLVLPRPPLPKGAAADVTDLDRYTAAALAGEVQRILLAPRPVVRDGRRITGGGRNDALNTAAFRLAQLSAGGGVDEAAVRHALSEAAQTAGLSRAEIRRTLDSGWRAGLRHPRRPIRGARRRVA</sequence>
<evidence type="ECO:0008006" key="5">
    <source>
        <dbReference type="Google" id="ProtNLM"/>
    </source>
</evidence>
<evidence type="ECO:0000259" key="1">
    <source>
        <dbReference type="SMART" id="SM00942"/>
    </source>
</evidence>
<organism evidence="3 4">
    <name type="scientific">Paractinoplanes rishiriensis</name>
    <dbReference type="NCBI Taxonomy" id="1050105"/>
    <lineage>
        <taxon>Bacteria</taxon>
        <taxon>Bacillati</taxon>
        <taxon>Actinomycetota</taxon>
        <taxon>Actinomycetes</taxon>
        <taxon>Micromonosporales</taxon>
        <taxon>Micromonosporaceae</taxon>
        <taxon>Paractinoplanes</taxon>
    </lineage>
</organism>
<dbReference type="Proteomes" id="UP000636960">
    <property type="component" value="Unassembled WGS sequence"/>
</dbReference>
<proteinExistence type="predicted"/>
<dbReference type="AlphaFoldDB" id="A0A919K7I2"/>
<gene>
    <name evidence="3" type="ORF">Ari01nite_85490</name>
</gene>
<dbReference type="InterPro" id="IPR014820">
    <property type="entry name" value="PriCT_1"/>
</dbReference>
<name>A0A919K7I2_9ACTN</name>
<protein>
    <recommendedName>
        <fullName evidence="5">Bifunctional DNA primase/polymerase</fullName>
    </recommendedName>
</protein>
<evidence type="ECO:0000313" key="4">
    <source>
        <dbReference type="Proteomes" id="UP000636960"/>
    </source>
</evidence>
<reference evidence="3" key="1">
    <citation type="submission" date="2021-01" db="EMBL/GenBank/DDBJ databases">
        <title>Whole genome shotgun sequence of Actinoplanes rishiriensis NBRC 108556.</title>
        <authorList>
            <person name="Komaki H."/>
            <person name="Tamura T."/>
        </authorList>
    </citation>
    <scope>NUCLEOTIDE SEQUENCE</scope>
    <source>
        <strain evidence="3">NBRC 108556</strain>
    </source>
</reference>
<dbReference type="SUPFAM" id="SSF56747">
    <property type="entry name" value="Prim-pol domain"/>
    <property type="match status" value="1"/>
</dbReference>
<feature type="domain" description="DNA primase/polymerase bifunctional N-terminal" evidence="2">
    <location>
        <begin position="27"/>
        <end position="193"/>
    </location>
</feature>
<accession>A0A919K7I2</accession>
<dbReference type="SMART" id="SM00943">
    <property type="entry name" value="Prim-Pol"/>
    <property type="match status" value="1"/>
</dbReference>
<feature type="domain" description="Primase C-terminal 1" evidence="1">
    <location>
        <begin position="237"/>
        <end position="304"/>
    </location>
</feature>
<dbReference type="CDD" id="cd04859">
    <property type="entry name" value="Prim_Pol"/>
    <property type="match status" value="1"/>
</dbReference>
<keyword evidence="4" id="KW-1185">Reference proteome</keyword>